<accession>A0ACC0RML0</accession>
<evidence type="ECO:0000313" key="2">
    <source>
        <dbReference type="Proteomes" id="UP000006729"/>
    </source>
</evidence>
<dbReference type="EMBL" id="CM009307">
    <property type="protein sequence ID" value="KAI9378511.1"/>
    <property type="molecule type" value="Genomic_DNA"/>
</dbReference>
<organism evidence="1 2">
    <name type="scientific">Populus trichocarpa</name>
    <name type="common">Western balsam poplar</name>
    <name type="synonym">Populus balsamifera subsp. trichocarpa</name>
    <dbReference type="NCBI Taxonomy" id="3694"/>
    <lineage>
        <taxon>Eukaryota</taxon>
        <taxon>Viridiplantae</taxon>
        <taxon>Streptophyta</taxon>
        <taxon>Embryophyta</taxon>
        <taxon>Tracheophyta</taxon>
        <taxon>Spermatophyta</taxon>
        <taxon>Magnoliopsida</taxon>
        <taxon>eudicotyledons</taxon>
        <taxon>Gunneridae</taxon>
        <taxon>Pentapetalae</taxon>
        <taxon>rosids</taxon>
        <taxon>fabids</taxon>
        <taxon>Malpighiales</taxon>
        <taxon>Salicaceae</taxon>
        <taxon>Saliceae</taxon>
        <taxon>Populus</taxon>
    </lineage>
</organism>
<gene>
    <name evidence="1" type="ORF">POPTR_018G105401v4</name>
</gene>
<comment type="caution">
    <text evidence="1">The sequence shown here is derived from an EMBL/GenBank/DDBJ whole genome shotgun (WGS) entry which is preliminary data.</text>
</comment>
<dbReference type="Proteomes" id="UP000006729">
    <property type="component" value="Chromosome 18"/>
</dbReference>
<protein>
    <submittedName>
        <fullName evidence="1">Uncharacterized protein</fullName>
    </submittedName>
</protein>
<evidence type="ECO:0000313" key="1">
    <source>
        <dbReference type="EMBL" id="KAI9378511.1"/>
    </source>
</evidence>
<sequence>MLSSNQTHLTSQTHYSVCLKYPSATPQKNPIFITVSSLNSLKKTFFSPNYVGFFGFSLSWSEFHRENRKARTFPSLSLIFLYHPPRSHLVHHSLFLSSHYNSLLAFFLPIFPLPCPSFSFPFLSSCP</sequence>
<proteinExistence type="predicted"/>
<name>A0ACC0RML0_POPTR</name>
<reference evidence="1 2" key="1">
    <citation type="journal article" date="2006" name="Science">
        <title>The genome of black cottonwood, Populus trichocarpa (Torr. &amp; Gray).</title>
        <authorList>
            <person name="Tuskan G.A."/>
            <person name="Difazio S."/>
            <person name="Jansson S."/>
            <person name="Bohlmann J."/>
            <person name="Grigoriev I."/>
            <person name="Hellsten U."/>
            <person name="Putnam N."/>
            <person name="Ralph S."/>
            <person name="Rombauts S."/>
            <person name="Salamov A."/>
            <person name="Schein J."/>
            <person name="Sterck L."/>
            <person name="Aerts A."/>
            <person name="Bhalerao R.R."/>
            <person name="Bhalerao R.P."/>
            <person name="Blaudez D."/>
            <person name="Boerjan W."/>
            <person name="Brun A."/>
            <person name="Brunner A."/>
            <person name="Busov V."/>
            <person name="Campbell M."/>
            <person name="Carlson J."/>
            <person name="Chalot M."/>
            <person name="Chapman J."/>
            <person name="Chen G.L."/>
            <person name="Cooper D."/>
            <person name="Coutinho P.M."/>
            <person name="Couturier J."/>
            <person name="Covert S."/>
            <person name="Cronk Q."/>
            <person name="Cunningham R."/>
            <person name="Davis J."/>
            <person name="Degroeve S."/>
            <person name="Dejardin A."/>
            <person name="Depamphilis C."/>
            <person name="Detter J."/>
            <person name="Dirks B."/>
            <person name="Dubchak I."/>
            <person name="Duplessis S."/>
            <person name="Ehlting J."/>
            <person name="Ellis B."/>
            <person name="Gendler K."/>
            <person name="Goodstein D."/>
            <person name="Gribskov M."/>
            <person name="Grimwood J."/>
            <person name="Groover A."/>
            <person name="Gunter L."/>
            <person name="Hamberger B."/>
            <person name="Heinze B."/>
            <person name="Helariutta Y."/>
            <person name="Henrissat B."/>
            <person name="Holligan D."/>
            <person name="Holt R."/>
            <person name="Huang W."/>
            <person name="Islam-Faridi N."/>
            <person name="Jones S."/>
            <person name="Jones-Rhoades M."/>
            <person name="Jorgensen R."/>
            <person name="Joshi C."/>
            <person name="Kangasjarvi J."/>
            <person name="Karlsson J."/>
            <person name="Kelleher C."/>
            <person name="Kirkpatrick R."/>
            <person name="Kirst M."/>
            <person name="Kohler A."/>
            <person name="Kalluri U."/>
            <person name="Larimer F."/>
            <person name="Leebens-Mack J."/>
            <person name="Leple J.C."/>
            <person name="Locascio P."/>
            <person name="Lou Y."/>
            <person name="Lucas S."/>
            <person name="Martin F."/>
            <person name="Montanini B."/>
            <person name="Napoli C."/>
            <person name="Nelson D.R."/>
            <person name="Nelson C."/>
            <person name="Nieminen K."/>
            <person name="Nilsson O."/>
            <person name="Pereda V."/>
            <person name="Peter G."/>
            <person name="Philippe R."/>
            <person name="Pilate G."/>
            <person name="Poliakov A."/>
            <person name="Razumovskaya J."/>
            <person name="Richardson P."/>
            <person name="Rinaldi C."/>
            <person name="Ritland K."/>
            <person name="Rouze P."/>
            <person name="Ryaboy D."/>
            <person name="Schmutz J."/>
            <person name="Schrader J."/>
            <person name="Segerman B."/>
            <person name="Shin H."/>
            <person name="Siddiqui A."/>
            <person name="Sterky F."/>
            <person name="Terry A."/>
            <person name="Tsai C.J."/>
            <person name="Uberbacher E."/>
            <person name="Unneberg P."/>
            <person name="Vahala J."/>
            <person name="Wall K."/>
            <person name="Wessler S."/>
            <person name="Yang G."/>
            <person name="Yin T."/>
            <person name="Douglas C."/>
            <person name="Marra M."/>
            <person name="Sandberg G."/>
            <person name="Van de Peer Y."/>
            <person name="Rokhsar D."/>
        </authorList>
    </citation>
    <scope>NUCLEOTIDE SEQUENCE [LARGE SCALE GENOMIC DNA]</scope>
    <source>
        <strain evidence="2">cv. Nisqually</strain>
    </source>
</reference>
<keyword evidence="2" id="KW-1185">Reference proteome</keyword>